<sequence>MLTLDRSETKSALDYANLNSSIQETFAAIDRFEWQASDELRLMRDNGYFQDGAYTSFEDYCESELTKHGGYRRVRDLFAAKRVVETLPEDLRDKITKPSQTRPLLRLVKTPDKLQQAVAIASQEKPFPTAADFAKAVQQVAPRKARKSKTQLCNSVTGERLRKEGRLSNNTITHGAEQINPESLPSFLFAKCVTVSSQSHSRYGESGLIEADAPNVWQQIVTFDDGEKLLINNTDLDAPSVPFPKERTYPPEYSEAIAQIKEQHQQELERLSQELRIGLQAEVSARAEAQVQEQIQSLQNLYKQQKEQNIQLQQRLLEMEGLRKLEIENQQLQQRIQELEHAVQQHPVQQWGNTMTQQATKVLNKQVKQALEKTIDLRSLAQEPPKENAQECLRLMGMALKNLASAMNNTQALEAAALILGSEPTQSAIAYRAEQLQMLPQAVSEIRRVLVKSGCTWQDYWAVAQEYEVIKQDYWAELSTEETDLITVLQNASLQSDTISVGSIVAHANPYRTLYVERGEVVEDLGEELVVAWDFWKEQSKKTDRYFRDELRFWQPQ</sequence>
<name>A0AA40T411_9NOST</name>
<reference evidence="2" key="1">
    <citation type="submission" date="2019-07" db="EMBL/GenBank/DDBJ databases">
        <title>Toxilogical consequences of a new and cryptic species of cyanobacteria (Komarekiella delphini-convector) recovered from the epidermis of a bottlenose dolphin and 1500 ft. in the air.</title>
        <authorList>
            <person name="Brown A.O."/>
            <person name="Dvorak P."/>
            <person name="Villanueva C.D."/>
            <person name="Foss A.J."/>
            <person name="Garvey A.D."/>
            <person name="Gibson Q.A."/>
            <person name="Johansen J.R."/>
            <person name="Casamatta D.A."/>
        </authorList>
    </citation>
    <scope>NUCLEOTIDE SEQUENCE</scope>
    <source>
        <strain evidence="2">SJRDD-AB1</strain>
    </source>
</reference>
<comment type="caution">
    <text evidence="2">The sequence shown here is derived from an EMBL/GenBank/DDBJ whole genome shotgun (WGS) entry which is preliminary data.</text>
</comment>
<evidence type="ECO:0000313" key="2">
    <source>
        <dbReference type="EMBL" id="MBD6620528.1"/>
    </source>
</evidence>
<proteinExistence type="predicted"/>
<keyword evidence="3" id="KW-1185">Reference proteome</keyword>
<dbReference type="AlphaFoldDB" id="A0AA40T411"/>
<dbReference type="RefSeq" id="WP_191761841.1">
    <property type="nucleotide sequence ID" value="NZ_VJXY01000070.1"/>
</dbReference>
<evidence type="ECO:0000313" key="3">
    <source>
        <dbReference type="Proteomes" id="UP001165986"/>
    </source>
</evidence>
<organism evidence="2 3">
    <name type="scientific">Komarekiella delphini-convector SJRDD-AB1</name>
    <dbReference type="NCBI Taxonomy" id="2593771"/>
    <lineage>
        <taxon>Bacteria</taxon>
        <taxon>Bacillati</taxon>
        <taxon>Cyanobacteriota</taxon>
        <taxon>Cyanophyceae</taxon>
        <taxon>Nostocales</taxon>
        <taxon>Nostocaceae</taxon>
        <taxon>Komarekiella</taxon>
        <taxon>Komarekiella delphini-convector</taxon>
    </lineage>
</organism>
<dbReference type="Proteomes" id="UP001165986">
    <property type="component" value="Unassembled WGS sequence"/>
</dbReference>
<keyword evidence="1" id="KW-0175">Coiled coil</keyword>
<feature type="coiled-coil region" evidence="1">
    <location>
        <begin position="254"/>
        <end position="349"/>
    </location>
</feature>
<protein>
    <recommendedName>
        <fullName evidence="4">ATPase involved in DNA repair</fullName>
    </recommendedName>
</protein>
<dbReference type="EMBL" id="VJXY01000070">
    <property type="protein sequence ID" value="MBD6620528.1"/>
    <property type="molecule type" value="Genomic_DNA"/>
</dbReference>
<gene>
    <name evidence="2" type="ORF">FNW02_33320</name>
</gene>
<evidence type="ECO:0000256" key="1">
    <source>
        <dbReference type="SAM" id="Coils"/>
    </source>
</evidence>
<evidence type="ECO:0008006" key="4">
    <source>
        <dbReference type="Google" id="ProtNLM"/>
    </source>
</evidence>
<accession>A0AA40T411</accession>